<comment type="caution">
    <text evidence="2">The sequence shown here is derived from an EMBL/GenBank/DDBJ whole genome shotgun (WGS) entry which is preliminary data.</text>
</comment>
<dbReference type="Proteomes" id="UP001284601">
    <property type="component" value="Unassembled WGS sequence"/>
</dbReference>
<proteinExistence type="predicted"/>
<evidence type="ECO:0000256" key="1">
    <source>
        <dbReference type="SAM" id="MobiDB-lite"/>
    </source>
</evidence>
<keyword evidence="3" id="KW-1185">Reference proteome</keyword>
<reference evidence="3" key="1">
    <citation type="submission" date="2023-07" db="EMBL/GenBank/DDBJ databases">
        <title>Conexibacter stalactiti sp. nov., isolated from stalactites in a lava cave and emended description of the genus Conexibacter.</title>
        <authorList>
            <person name="Lee S.D."/>
        </authorList>
    </citation>
    <scope>NUCLEOTIDE SEQUENCE [LARGE SCALE GENOMIC DNA]</scope>
    <source>
        <strain evidence="3">KCTC 39840</strain>
    </source>
</reference>
<dbReference type="RefSeq" id="WP_318597243.1">
    <property type="nucleotide sequence ID" value="NZ_JAWSTH010000024.1"/>
</dbReference>
<feature type="compositionally biased region" description="Basic and acidic residues" evidence="1">
    <location>
        <begin position="1"/>
        <end position="10"/>
    </location>
</feature>
<feature type="region of interest" description="Disordered" evidence="1">
    <location>
        <begin position="1"/>
        <end position="22"/>
    </location>
</feature>
<sequence>MNPDRQRPLEEDPNPAYRLGEDGRVPTALPAALAGPAAAAFADLAESGPSPRRFELAFLPVLDDARYGVVYVRGSGGTLYFGFGIDLELRGAALTVELAWRLQEGYDELPGVPGPLHPMCSPGHGHPAEATLTGDEAWWVCPETGTPLARIGEYRAPAGD</sequence>
<organism evidence="2 3">
    <name type="scientific">Conexibacter stalactiti</name>
    <dbReference type="NCBI Taxonomy" id="1940611"/>
    <lineage>
        <taxon>Bacteria</taxon>
        <taxon>Bacillati</taxon>
        <taxon>Actinomycetota</taxon>
        <taxon>Thermoleophilia</taxon>
        <taxon>Solirubrobacterales</taxon>
        <taxon>Conexibacteraceae</taxon>
        <taxon>Conexibacter</taxon>
    </lineage>
</organism>
<name>A0ABU4HNN0_9ACTN</name>
<evidence type="ECO:0000313" key="2">
    <source>
        <dbReference type="EMBL" id="MDW5594910.1"/>
    </source>
</evidence>
<evidence type="ECO:0000313" key="3">
    <source>
        <dbReference type="Proteomes" id="UP001284601"/>
    </source>
</evidence>
<dbReference type="EMBL" id="JAWSTH010000024">
    <property type="protein sequence ID" value="MDW5594910.1"/>
    <property type="molecule type" value="Genomic_DNA"/>
</dbReference>
<evidence type="ECO:0008006" key="4">
    <source>
        <dbReference type="Google" id="ProtNLM"/>
    </source>
</evidence>
<protein>
    <recommendedName>
        <fullName evidence="4">Rieske domain-containing protein</fullName>
    </recommendedName>
</protein>
<gene>
    <name evidence="2" type="ORF">R7226_11205</name>
</gene>
<accession>A0ABU4HNN0</accession>